<evidence type="ECO:0000256" key="8">
    <source>
        <dbReference type="ARBA" id="ARBA00046435"/>
    </source>
</evidence>
<evidence type="ECO:0000256" key="3">
    <source>
        <dbReference type="ARBA" id="ARBA00022846"/>
    </source>
</evidence>
<evidence type="ECO:0000256" key="2">
    <source>
        <dbReference type="ARBA" id="ARBA00022490"/>
    </source>
</evidence>
<keyword evidence="3 11" id="KW-0282">Flagellum</keyword>
<dbReference type="RefSeq" id="XP_030634545.1">
    <property type="nucleotide sequence ID" value="XM_030778685.1"/>
</dbReference>
<dbReference type="Proteomes" id="UP000504632">
    <property type="component" value="Chromosome 6"/>
</dbReference>
<dbReference type="InterPro" id="IPR054709">
    <property type="entry name" value="CFAP107"/>
</dbReference>
<organism evidence="10 11">
    <name type="scientific">Chanos chanos</name>
    <name type="common">Milkfish</name>
    <name type="synonym">Mugil chanos</name>
    <dbReference type="NCBI Taxonomy" id="29144"/>
    <lineage>
        <taxon>Eukaryota</taxon>
        <taxon>Metazoa</taxon>
        <taxon>Chordata</taxon>
        <taxon>Craniata</taxon>
        <taxon>Vertebrata</taxon>
        <taxon>Euteleostomi</taxon>
        <taxon>Actinopterygii</taxon>
        <taxon>Neopterygii</taxon>
        <taxon>Teleostei</taxon>
        <taxon>Ostariophysi</taxon>
        <taxon>Gonorynchiformes</taxon>
        <taxon>Chanidae</taxon>
        <taxon>Chanos</taxon>
    </lineage>
</organism>
<name>A0A6J2VNN0_CHACN</name>
<dbReference type="PANTHER" id="PTHR31180:SF2">
    <property type="entry name" value="CILIA- AND FLAGELLA-ASSOCIATED PROTEIN 107"/>
    <property type="match status" value="1"/>
</dbReference>
<evidence type="ECO:0000256" key="7">
    <source>
        <dbReference type="ARBA" id="ARBA00035003"/>
    </source>
</evidence>
<evidence type="ECO:0000256" key="4">
    <source>
        <dbReference type="ARBA" id="ARBA00023069"/>
    </source>
</evidence>
<evidence type="ECO:0000256" key="5">
    <source>
        <dbReference type="ARBA" id="ARBA00023212"/>
    </source>
</evidence>
<evidence type="ECO:0000256" key="9">
    <source>
        <dbReference type="SAM" id="MobiDB-lite"/>
    </source>
</evidence>
<dbReference type="AlphaFoldDB" id="A0A6J2VNN0"/>
<dbReference type="OrthoDB" id="8185227at2759"/>
<keyword evidence="2" id="KW-0963">Cytoplasm</keyword>
<evidence type="ECO:0000256" key="6">
    <source>
        <dbReference type="ARBA" id="ARBA00023273"/>
    </source>
</evidence>
<keyword evidence="10" id="KW-1185">Reference proteome</keyword>
<dbReference type="GO" id="GO:0030317">
    <property type="term" value="P:flagellated sperm motility"/>
    <property type="evidence" value="ECO:0007669"/>
    <property type="project" value="InterPro"/>
</dbReference>
<accession>A0A6J2VNN0</accession>
<dbReference type="InterPro" id="IPR037662">
    <property type="entry name" value="CFAP68/107"/>
</dbReference>
<comment type="function">
    <text evidence="7">Microtubule inner protein (MIP) part of the dynein-decorated doublet microtubules (DMTs) in cilia axoneme, which is required for motile cilia beating.</text>
</comment>
<dbReference type="CTD" id="93190"/>
<protein>
    <submittedName>
        <fullName evidence="11">Cilia- and flagella-associated protein 107</fullName>
    </submittedName>
</protein>
<feature type="region of interest" description="Disordered" evidence="9">
    <location>
        <begin position="205"/>
        <end position="224"/>
    </location>
</feature>
<sequence>MIMDNKAKEYNKWSQPGWRIEQKYSNKVLIGNWMEEKLQFTRQSRTANSTHRLDYKPRTEHKPDVIVRREALRKSEGLPARLLLSHHGTPRSHYLVTLYDEMYGRRNSTILPTLRSWNSDKLAWVPEKSDHPVKVPPTNFGLLEAWHAQIQQQQAAVPTLSVYRATYPLHPLSAFCQPRHASAPRMLSGSLRPTYCSSENLKLKSQPCKQVPNNTSSQPQLPSV</sequence>
<keyword evidence="5" id="KW-0206">Cytoskeleton</keyword>
<dbReference type="InParanoid" id="A0A6J2VNN0"/>
<keyword evidence="4" id="KW-0969">Cilium</keyword>
<dbReference type="FunCoup" id="A0A6J2VNN0">
    <property type="interactions" value="591"/>
</dbReference>
<dbReference type="Pfam" id="PF22595">
    <property type="entry name" value="CFAP107"/>
    <property type="match status" value="1"/>
</dbReference>
<dbReference type="GO" id="GO:0005879">
    <property type="term" value="C:axonemal microtubule"/>
    <property type="evidence" value="ECO:0007669"/>
    <property type="project" value="TreeGrafter"/>
</dbReference>
<feature type="compositionally biased region" description="Polar residues" evidence="9">
    <location>
        <begin position="207"/>
        <end position="224"/>
    </location>
</feature>
<evidence type="ECO:0000313" key="11">
    <source>
        <dbReference type="RefSeq" id="XP_030634545.1"/>
    </source>
</evidence>
<evidence type="ECO:0000256" key="1">
    <source>
        <dbReference type="ARBA" id="ARBA00004611"/>
    </source>
</evidence>
<dbReference type="GeneID" id="115815697"/>
<comment type="subunit">
    <text evidence="8">Microtubule inner protein component of sperm flagellar doublet microtubules.</text>
</comment>
<proteinExistence type="predicted"/>
<gene>
    <name evidence="11" type="primary">cfap107</name>
</gene>
<dbReference type="PANTHER" id="PTHR31180">
    <property type="entry name" value="CILIA- AND FLAGELLA-ASSOCIATED PROTEIN 107-RELATED"/>
    <property type="match status" value="1"/>
</dbReference>
<keyword evidence="6" id="KW-0966">Cell projection</keyword>
<evidence type="ECO:0000313" key="10">
    <source>
        <dbReference type="Proteomes" id="UP000504632"/>
    </source>
</evidence>
<reference evidence="11" key="1">
    <citation type="submission" date="2025-08" db="UniProtKB">
        <authorList>
            <consortium name="RefSeq"/>
        </authorList>
    </citation>
    <scope>IDENTIFICATION</scope>
</reference>
<comment type="subcellular location">
    <subcellularLocation>
        <location evidence="1">Cytoplasm</location>
        <location evidence="1">Cytoskeleton</location>
        <location evidence="1">Flagellum axoneme</location>
    </subcellularLocation>
</comment>